<feature type="non-terminal residue" evidence="2">
    <location>
        <position position="1"/>
    </location>
</feature>
<gene>
    <name evidence="2" type="ORF">KIPB_015477</name>
</gene>
<dbReference type="InterPro" id="IPR000719">
    <property type="entry name" value="Prot_kinase_dom"/>
</dbReference>
<evidence type="ECO:0000313" key="3">
    <source>
        <dbReference type="Proteomes" id="UP000265618"/>
    </source>
</evidence>
<dbReference type="InterPro" id="IPR001245">
    <property type="entry name" value="Ser-Thr/Tyr_kinase_cat_dom"/>
</dbReference>
<dbReference type="Gene3D" id="1.10.510.10">
    <property type="entry name" value="Transferase(Phosphotransferase) domain 1"/>
    <property type="match status" value="1"/>
</dbReference>
<dbReference type="AlphaFoldDB" id="A0A9K3DA36"/>
<evidence type="ECO:0000313" key="2">
    <source>
        <dbReference type="EMBL" id="GIQ91968.1"/>
    </source>
</evidence>
<reference evidence="2 3" key="1">
    <citation type="journal article" date="2018" name="PLoS ONE">
        <title>The draft genome of Kipferlia bialata reveals reductive genome evolution in fornicate parasites.</title>
        <authorList>
            <person name="Tanifuji G."/>
            <person name="Takabayashi S."/>
            <person name="Kume K."/>
            <person name="Takagi M."/>
            <person name="Nakayama T."/>
            <person name="Kamikawa R."/>
            <person name="Inagaki Y."/>
            <person name="Hashimoto T."/>
        </authorList>
    </citation>
    <scope>NUCLEOTIDE SEQUENCE [LARGE SCALE GENOMIC DNA]</scope>
    <source>
        <strain evidence="2">NY0173</strain>
    </source>
</reference>
<feature type="domain" description="Protein kinase" evidence="1">
    <location>
        <begin position="1"/>
        <end position="93"/>
    </location>
</feature>
<protein>
    <recommendedName>
        <fullName evidence="1">Protein kinase domain-containing protein</fullName>
    </recommendedName>
</protein>
<comment type="caution">
    <text evidence="2">The sequence shown here is derived from an EMBL/GenBank/DDBJ whole genome shotgun (WGS) entry which is preliminary data.</text>
</comment>
<dbReference type="Pfam" id="PF07714">
    <property type="entry name" value="PK_Tyr_Ser-Thr"/>
    <property type="match status" value="1"/>
</dbReference>
<sequence>VHRHFRNADTPNQMVIIMDLVEGETLEDYLQRHPERCAAQPLPCMLSIMHQVTLALVGLRKAGVIHRDIKVGTYILILDGKDTFVDTEMAKDS</sequence>
<dbReference type="SUPFAM" id="SSF56112">
    <property type="entry name" value="Protein kinase-like (PK-like)"/>
    <property type="match status" value="1"/>
</dbReference>
<organism evidence="2 3">
    <name type="scientific">Kipferlia bialata</name>
    <dbReference type="NCBI Taxonomy" id="797122"/>
    <lineage>
        <taxon>Eukaryota</taxon>
        <taxon>Metamonada</taxon>
        <taxon>Carpediemonas-like organisms</taxon>
        <taxon>Kipferlia</taxon>
    </lineage>
</organism>
<dbReference type="Proteomes" id="UP000265618">
    <property type="component" value="Unassembled WGS sequence"/>
</dbReference>
<dbReference type="PROSITE" id="PS50011">
    <property type="entry name" value="PROTEIN_KINASE_DOM"/>
    <property type="match status" value="1"/>
</dbReference>
<name>A0A9K3DA36_9EUKA</name>
<evidence type="ECO:0000259" key="1">
    <source>
        <dbReference type="PROSITE" id="PS50011"/>
    </source>
</evidence>
<dbReference type="GO" id="GO:0004672">
    <property type="term" value="F:protein kinase activity"/>
    <property type="evidence" value="ECO:0007669"/>
    <property type="project" value="InterPro"/>
</dbReference>
<dbReference type="InterPro" id="IPR011009">
    <property type="entry name" value="Kinase-like_dom_sf"/>
</dbReference>
<dbReference type="EMBL" id="BDIP01008703">
    <property type="protein sequence ID" value="GIQ91968.1"/>
    <property type="molecule type" value="Genomic_DNA"/>
</dbReference>
<dbReference type="OrthoDB" id="3138711at2759"/>
<feature type="non-terminal residue" evidence="2">
    <location>
        <position position="93"/>
    </location>
</feature>
<dbReference type="GO" id="GO:0005524">
    <property type="term" value="F:ATP binding"/>
    <property type="evidence" value="ECO:0007669"/>
    <property type="project" value="InterPro"/>
</dbReference>
<accession>A0A9K3DA36</accession>
<proteinExistence type="predicted"/>
<keyword evidence="3" id="KW-1185">Reference proteome</keyword>